<evidence type="ECO:0000259" key="4">
    <source>
        <dbReference type="Pfam" id="PF00561"/>
    </source>
</evidence>
<name>A0A4R2BCV8_9BACI</name>
<dbReference type="InterPro" id="IPR022485">
    <property type="entry name" value="SHCHC_synthase_MenH"/>
</dbReference>
<dbReference type="PRINTS" id="PR00111">
    <property type="entry name" value="ABHYDROLASE"/>
</dbReference>
<protein>
    <recommendedName>
        <fullName evidence="3">Putative 2-succinyl-6-hydroxy-2,4-cyclohexadiene-1-carboxylate synthase</fullName>
        <shortName evidence="3">SHCHC synthase</shortName>
        <ecNumber evidence="3">4.2.99.20</ecNumber>
    </recommendedName>
</protein>
<keyword evidence="2 3" id="KW-0456">Lyase</keyword>
<keyword evidence="1 3" id="KW-0474">Menaquinone biosynthesis</keyword>
<dbReference type="RefSeq" id="WP_241993916.1">
    <property type="nucleotide sequence ID" value="NZ_JABUHM010000005.1"/>
</dbReference>
<dbReference type="UniPathway" id="UPA00079"/>
<evidence type="ECO:0000313" key="6">
    <source>
        <dbReference type="Proteomes" id="UP000295689"/>
    </source>
</evidence>
<gene>
    <name evidence="3" type="primary">menH</name>
    <name evidence="5" type="ORF">EV146_10725</name>
</gene>
<dbReference type="EC" id="4.2.99.20" evidence="3"/>
<evidence type="ECO:0000256" key="1">
    <source>
        <dbReference type="ARBA" id="ARBA00022428"/>
    </source>
</evidence>
<proteinExistence type="inferred from homology"/>
<sequence length="273" mass="30478">MMQRMMVKIRGLNYHIEISGNGFPLVLLHGFTGAASTWKPLSPVLPTTKLIMVDIIGHGRTDSPLLPERYRIEEAAADLNDLLAELGYEKVDLLGYSMGGRLAITFAALFPDKIRKLVLESTSPGLKNQEERDARIKRDRHLAARILSSGLENFINYWEDIPLFKTQMHLPASVREQIRKQRLQNDPQGLANSLIGMGTGAQPSWWEALDEFSYETLIITGDLDAKFCEIGSEMKNLIPKAQHVSIANAGHAIHVEEPEKFGTIVSGFLSKND</sequence>
<dbReference type="PANTHER" id="PTHR42916:SF1">
    <property type="entry name" value="PROTEIN PHYLLO, CHLOROPLASTIC"/>
    <property type="match status" value="1"/>
</dbReference>
<dbReference type="Gene3D" id="3.40.50.1820">
    <property type="entry name" value="alpha/beta hydrolase"/>
    <property type="match status" value="1"/>
</dbReference>
<comment type="pathway">
    <text evidence="3">Quinol/quinone metabolism; 1,4-dihydroxy-2-naphthoate biosynthesis; 1,4-dihydroxy-2-naphthoate from chorismate: step 3/7.</text>
</comment>
<feature type="domain" description="AB hydrolase-1" evidence="4">
    <location>
        <begin position="24"/>
        <end position="258"/>
    </location>
</feature>
<evidence type="ECO:0000256" key="2">
    <source>
        <dbReference type="ARBA" id="ARBA00023239"/>
    </source>
</evidence>
<dbReference type="AlphaFoldDB" id="A0A4R2BCV8"/>
<dbReference type="GO" id="GO:0070205">
    <property type="term" value="F:2-succinyl-6-hydroxy-2,4-cyclohexadiene-1-carboxylate synthase activity"/>
    <property type="evidence" value="ECO:0007669"/>
    <property type="project" value="UniProtKB-UniRule"/>
</dbReference>
<dbReference type="PANTHER" id="PTHR42916">
    <property type="entry name" value="2-SUCCINYL-5-ENOLPYRUVYL-6-HYDROXY-3-CYCLOHEXENE-1-CARBOXYLATE SYNTHASE"/>
    <property type="match status" value="1"/>
</dbReference>
<dbReference type="InterPro" id="IPR000073">
    <property type="entry name" value="AB_hydrolase_1"/>
</dbReference>
<dbReference type="InterPro" id="IPR029058">
    <property type="entry name" value="AB_hydrolase_fold"/>
</dbReference>
<dbReference type="GO" id="GO:0009234">
    <property type="term" value="P:menaquinone biosynthetic process"/>
    <property type="evidence" value="ECO:0007669"/>
    <property type="project" value="UniProtKB-UniRule"/>
</dbReference>
<comment type="similarity">
    <text evidence="3">Belongs to the AB hydrolase superfamily. MenH family.</text>
</comment>
<organism evidence="5 6">
    <name type="scientific">Mesobacillus foraminis</name>
    <dbReference type="NCBI Taxonomy" id="279826"/>
    <lineage>
        <taxon>Bacteria</taxon>
        <taxon>Bacillati</taxon>
        <taxon>Bacillota</taxon>
        <taxon>Bacilli</taxon>
        <taxon>Bacillales</taxon>
        <taxon>Bacillaceae</taxon>
        <taxon>Mesobacillus</taxon>
    </lineage>
</organism>
<evidence type="ECO:0000313" key="5">
    <source>
        <dbReference type="EMBL" id="TCN24333.1"/>
    </source>
</evidence>
<dbReference type="NCBIfam" id="TIGR03695">
    <property type="entry name" value="menH_SHCHC"/>
    <property type="match status" value="1"/>
</dbReference>
<comment type="subunit">
    <text evidence="3">Monomer.</text>
</comment>
<dbReference type="Pfam" id="PF00561">
    <property type="entry name" value="Abhydrolase_1"/>
    <property type="match status" value="1"/>
</dbReference>
<comment type="caution">
    <text evidence="5">The sequence shown here is derived from an EMBL/GenBank/DDBJ whole genome shotgun (WGS) entry which is preliminary data.</text>
</comment>
<dbReference type="Proteomes" id="UP000295689">
    <property type="component" value="Unassembled WGS sequence"/>
</dbReference>
<evidence type="ECO:0000256" key="3">
    <source>
        <dbReference type="HAMAP-Rule" id="MF_01660"/>
    </source>
</evidence>
<dbReference type="EMBL" id="SLVV01000007">
    <property type="protein sequence ID" value="TCN24333.1"/>
    <property type="molecule type" value="Genomic_DNA"/>
</dbReference>
<comment type="function">
    <text evidence="3">Catalyzes a proton abstraction reaction that results in 2,5-elimination of pyruvate from 2-succinyl-5-enolpyruvyl-6-hydroxy-3-cyclohexene-1-carboxylate (SEPHCHC) and the formation of 2-succinyl-6-hydroxy-2,4-cyclohexadiene-1-carboxylate (SHCHC).</text>
</comment>
<dbReference type="UniPathway" id="UPA01057">
    <property type="reaction ID" value="UER00900"/>
</dbReference>
<accession>A0A4R2BCV8</accession>
<comment type="pathway">
    <text evidence="3">Quinol/quinone metabolism; menaquinone biosynthesis.</text>
</comment>
<comment type="catalytic activity">
    <reaction evidence="3">
        <text>5-enolpyruvoyl-6-hydroxy-2-succinyl-cyclohex-3-ene-1-carboxylate = (1R,6R)-6-hydroxy-2-succinyl-cyclohexa-2,4-diene-1-carboxylate + pyruvate</text>
        <dbReference type="Rhea" id="RHEA:25597"/>
        <dbReference type="ChEBI" id="CHEBI:15361"/>
        <dbReference type="ChEBI" id="CHEBI:58689"/>
        <dbReference type="ChEBI" id="CHEBI:58818"/>
        <dbReference type="EC" id="4.2.99.20"/>
    </reaction>
</comment>
<dbReference type="HAMAP" id="MF_01660">
    <property type="entry name" value="MenH"/>
    <property type="match status" value="1"/>
</dbReference>
<dbReference type="SUPFAM" id="SSF53474">
    <property type="entry name" value="alpha/beta-Hydrolases"/>
    <property type="match status" value="1"/>
</dbReference>
<keyword evidence="6" id="KW-1185">Reference proteome</keyword>
<reference evidence="5 6" key="1">
    <citation type="journal article" date="2015" name="Stand. Genomic Sci.">
        <title>Genomic Encyclopedia of Bacterial and Archaeal Type Strains, Phase III: the genomes of soil and plant-associated and newly described type strains.</title>
        <authorList>
            <person name="Whitman W.B."/>
            <person name="Woyke T."/>
            <person name="Klenk H.P."/>
            <person name="Zhou Y."/>
            <person name="Lilburn T.G."/>
            <person name="Beck B.J."/>
            <person name="De Vos P."/>
            <person name="Vandamme P."/>
            <person name="Eisen J.A."/>
            <person name="Garrity G."/>
            <person name="Hugenholtz P."/>
            <person name="Kyrpides N.C."/>
        </authorList>
    </citation>
    <scope>NUCLEOTIDE SEQUENCE [LARGE SCALE GENOMIC DNA]</scope>
    <source>
        <strain evidence="5 6">CV53</strain>
    </source>
</reference>